<organism evidence="1 2">
    <name type="scientific">Fusarium austroamericanum</name>
    <dbReference type="NCBI Taxonomy" id="282268"/>
    <lineage>
        <taxon>Eukaryota</taxon>
        <taxon>Fungi</taxon>
        <taxon>Dikarya</taxon>
        <taxon>Ascomycota</taxon>
        <taxon>Pezizomycotina</taxon>
        <taxon>Sordariomycetes</taxon>
        <taxon>Hypocreomycetidae</taxon>
        <taxon>Hypocreales</taxon>
        <taxon>Nectriaceae</taxon>
        <taxon>Fusarium</taxon>
    </lineage>
</organism>
<evidence type="ECO:0000313" key="1">
    <source>
        <dbReference type="EMBL" id="KAF5235367.1"/>
    </source>
</evidence>
<sequence>MDDFPRLLSLPFELRDMIWTYCATTAESNGLLKCCHQARDEFTHHCILTEDAERLQTLRIWLDNLPGPTGGHMDMLRLHRFKTMDKCGAGIFARQNQNYPKSGGPYGASTEINRRLATLFDPFAAAHIIEMRDSCPHFRAVKWATASLSKHTKQMSDEAWLKFYPQGIRYY</sequence>
<dbReference type="Proteomes" id="UP000537989">
    <property type="component" value="Unassembled WGS sequence"/>
</dbReference>
<reference evidence="1 2" key="1">
    <citation type="submission" date="2020-02" db="EMBL/GenBank/DDBJ databases">
        <title>Identification and distribution of gene clusters putatively required for synthesis of sphingolipid metabolism inhibitors in phylogenetically diverse species of the filamentous fungus Fusarium.</title>
        <authorList>
            <person name="Kim H.-S."/>
            <person name="Busman M."/>
            <person name="Brown D.W."/>
            <person name="Divon H."/>
            <person name="Uhlig S."/>
            <person name="Proctor R.H."/>
        </authorList>
    </citation>
    <scope>NUCLEOTIDE SEQUENCE [LARGE SCALE GENOMIC DNA]</scope>
    <source>
        <strain evidence="1 2">NRRL 2903</strain>
    </source>
</reference>
<keyword evidence="2" id="KW-1185">Reference proteome</keyword>
<dbReference type="EMBL" id="JAAMOD010000202">
    <property type="protein sequence ID" value="KAF5235367.1"/>
    <property type="molecule type" value="Genomic_DNA"/>
</dbReference>
<protein>
    <submittedName>
        <fullName evidence="1">Uncharacterized protein</fullName>
    </submittedName>
</protein>
<accession>A0AAN6BYH8</accession>
<dbReference type="AlphaFoldDB" id="A0AAN6BYH8"/>
<gene>
    <name evidence="1" type="ORF">FAUST_7129</name>
</gene>
<proteinExistence type="predicted"/>
<comment type="caution">
    <text evidence="1">The sequence shown here is derived from an EMBL/GenBank/DDBJ whole genome shotgun (WGS) entry which is preliminary data.</text>
</comment>
<name>A0AAN6BYH8_FUSAU</name>
<evidence type="ECO:0000313" key="2">
    <source>
        <dbReference type="Proteomes" id="UP000537989"/>
    </source>
</evidence>